<feature type="binding site" evidence="20">
    <location>
        <position position="150"/>
    </location>
    <ligand>
        <name>Ca(2+)</name>
        <dbReference type="ChEBI" id="CHEBI:29108"/>
        <label>2</label>
    </ligand>
</feature>
<feature type="signal peptide" evidence="23">
    <location>
        <begin position="1"/>
        <end position="19"/>
    </location>
</feature>
<evidence type="ECO:0000256" key="3">
    <source>
        <dbReference type="ARBA" id="ARBA00022536"/>
    </source>
</evidence>
<dbReference type="GO" id="GO:0006958">
    <property type="term" value="P:complement activation, classical pathway"/>
    <property type="evidence" value="ECO:0007669"/>
    <property type="project" value="UniProtKB-KW"/>
</dbReference>
<evidence type="ECO:0000256" key="8">
    <source>
        <dbReference type="ARBA" id="ARBA00022729"/>
    </source>
</evidence>
<dbReference type="CDD" id="cd00054">
    <property type="entry name" value="EGF_CA"/>
    <property type="match status" value="1"/>
</dbReference>
<dbReference type="GO" id="GO:0005509">
    <property type="term" value="F:calcium ion binding"/>
    <property type="evidence" value="ECO:0007669"/>
    <property type="project" value="InterPro"/>
</dbReference>
<reference evidence="27" key="2">
    <citation type="submission" date="2025-09" db="UniProtKB">
        <authorList>
            <consortium name="Ensembl"/>
        </authorList>
    </citation>
    <scope>IDENTIFICATION</scope>
</reference>
<feature type="disulfide bond" evidence="18">
    <location>
        <begin position="592"/>
        <end position="609"/>
    </location>
</feature>
<evidence type="ECO:0000256" key="1">
    <source>
        <dbReference type="ARBA" id="ARBA00004613"/>
    </source>
</evidence>
<dbReference type="PROSITE" id="PS00010">
    <property type="entry name" value="ASX_HYDROXYL"/>
    <property type="match status" value="1"/>
</dbReference>
<feature type="binding site" evidence="20">
    <location>
        <position position="133"/>
    </location>
    <ligand>
        <name>Ca(2+)</name>
        <dbReference type="ChEBI" id="CHEBI:29108"/>
        <label>2</label>
    </ligand>
</feature>
<keyword evidence="12" id="KW-0391">Immunity</keyword>
<dbReference type="InterPro" id="IPR035914">
    <property type="entry name" value="Sperma_CUB_dom_sf"/>
</dbReference>
<feature type="binding site" evidence="20">
    <location>
        <position position="117"/>
    </location>
    <ligand>
        <name>Ca(2+)</name>
        <dbReference type="ChEBI" id="CHEBI:29108"/>
        <label>1</label>
    </ligand>
</feature>
<dbReference type="Gene3D" id="2.40.10.10">
    <property type="entry name" value="Trypsin-like serine proteases"/>
    <property type="match status" value="1"/>
</dbReference>
<evidence type="ECO:0000259" key="25">
    <source>
        <dbReference type="PROSITE" id="PS50240"/>
    </source>
</evidence>
<dbReference type="InterPro" id="IPR001314">
    <property type="entry name" value="Peptidase_S1A"/>
</dbReference>
<dbReference type="Pfam" id="PF00084">
    <property type="entry name" value="Sushi"/>
    <property type="match status" value="2"/>
</dbReference>
<dbReference type="PRINTS" id="PR00722">
    <property type="entry name" value="CHYMOTRYPSIN"/>
</dbReference>
<name>A0A3B3ZKN8_9GOBI</name>
<dbReference type="PROSITE" id="PS01180">
    <property type="entry name" value="CUB"/>
    <property type="match status" value="2"/>
</dbReference>
<dbReference type="GO" id="GO:0004252">
    <property type="term" value="F:serine-type endopeptidase activity"/>
    <property type="evidence" value="ECO:0007669"/>
    <property type="project" value="InterPro"/>
</dbReference>
<keyword evidence="19" id="KW-0597">Phosphoprotein</keyword>
<evidence type="ECO:0000256" key="16">
    <source>
        <dbReference type="ARBA" id="ARBA00023278"/>
    </source>
</evidence>
<feature type="active site" description="Charge relay system" evidence="17">
    <location>
        <position position="622"/>
    </location>
</feature>
<evidence type="ECO:0000256" key="22">
    <source>
        <dbReference type="PROSITE-ProRule" id="PRU00302"/>
    </source>
</evidence>
<evidence type="ECO:0000256" key="5">
    <source>
        <dbReference type="ARBA" id="ARBA00022659"/>
    </source>
</evidence>
<evidence type="ECO:0008006" key="29">
    <source>
        <dbReference type="Google" id="ProtNLM"/>
    </source>
</evidence>
<evidence type="ECO:0000256" key="10">
    <source>
        <dbReference type="ARBA" id="ARBA00022801"/>
    </source>
</evidence>
<evidence type="ECO:0000256" key="7">
    <source>
        <dbReference type="ARBA" id="ARBA00022723"/>
    </source>
</evidence>
<dbReference type="PROSITE" id="PS50240">
    <property type="entry name" value="TRYPSIN_DOM"/>
    <property type="match status" value="1"/>
</dbReference>
<keyword evidence="15" id="KW-0325">Glycoprotein</keyword>
<feature type="binding site" evidence="20">
    <location>
        <position position="69"/>
    </location>
    <ligand>
        <name>Ca(2+)</name>
        <dbReference type="ChEBI" id="CHEBI:29108"/>
        <label>1</label>
    </ligand>
</feature>
<evidence type="ECO:0000259" key="26">
    <source>
        <dbReference type="PROSITE" id="PS50923"/>
    </source>
</evidence>
<keyword evidence="28" id="KW-1185">Reference proteome</keyword>
<feature type="domain" description="Sushi" evidence="26">
    <location>
        <begin position="290"/>
        <end position="350"/>
    </location>
</feature>
<dbReference type="GO" id="GO:0031638">
    <property type="term" value="P:zymogen activation"/>
    <property type="evidence" value="ECO:0007669"/>
    <property type="project" value="TreeGrafter"/>
</dbReference>
<evidence type="ECO:0000259" key="24">
    <source>
        <dbReference type="PROSITE" id="PS01180"/>
    </source>
</evidence>
<dbReference type="InterPro" id="IPR000152">
    <property type="entry name" value="EGF-type_Asp/Asn_hydroxyl_site"/>
</dbReference>
<dbReference type="InterPro" id="IPR009003">
    <property type="entry name" value="Peptidase_S1_PA"/>
</dbReference>
<dbReference type="SUPFAM" id="SSF57196">
    <property type="entry name" value="EGF/Laminin"/>
    <property type="match status" value="1"/>
</dbReference>
<dbReference type="SMART" id="SM00020">
    <property type="entry name" value="Tryp_SPc"/>
    <property type="match status" value="1"/>
</dbReference>
<evidence type="ECO:0000256" key="17">
    <source>
        <dbReference type="PIRSR" id="PIRSR001155-1"/>
    </source>
</evidence>
<feature type="disulfide bond" evidence="18">
    <location>
        <begin position="137"/>
        <end position="148"/>
    </location>
</feature>
<feature type="disulfide bond" evidence="18">
    <location>
        <begin position="233"/>
        <end position="250"/>
    </location>
</feature>
<dbReference type="InterPro" id="IPR018097">
    <property type="entry name" value="EGF_Ca-bd_CS"/>
</dbReference>
<feature type="binding site" evidence="20">
    <location>
        <position position="61"/>
    </location>
    <ligand>
        <name>Ca(2+)</name>
        <dbReference type="ChEBI" id="CHEBI:29108"/>
        <label>1</label>
    </ligand>
</feature>
<dbReference type="PROSITE" id="PS01187">
    <property type="entry name" value="EGF_CA"/>
    <property type="match status" value="1"/>
</dbReference>
<feature type="modified residue" description="(3R)-3-hydroxyasparagine" evidence="19">
    <location>
        <position position="150"/>
    </location>
</feature>
<dbReference type="AlphaFoldDB" id="A0A3B3ZKN8"/>
<feature type="disulfide bond" evidence="18 21">
    <location>
        <begin position="176"/>
        <end position="203"/>
    </location>
</feature>
<keyword evidence="10" id="KW-0378">Hydrolase</keyword>
<keyword evidence="3" id="KW-0245">EGF-like domain</keyword>
<protein>
    <recommendedName>
        <fullName evidence="29">Complement component 1, s subcomponent</fullName>
    </recommendedName>
</protein>
<evidence type="ECO:0000256" key="13">
    <source>
        <dbReference type="ARBA" id="ARBA00022875"/>
    </source>
</evidence>
<feature type="disulfide bond" evidence="18">
    <location>
        <begin position="159"/>
        <end position="172"/>
    </location>
</feature>
<evidence type="ECO:0000256" key="19">
    <source>
        <dbReference type="PIRSR" id="PIRSR001155-3"/>
    </source>
</evidence>
<dbReference type="Pfam" id="PF00431">
    <property type="entry name" value="CUB"/>
    <property type="match status" value="2"/>
</dbReference>
<feature type="binding site" evidence="20">
    <location>
        <position position="273"/>
    </location>
    <ligand>
        <name>Ca(2+)</name>
        <dbReference type="ChEBI" id="CHEBI:29108"/>
        <label>3</label>
    </ligand>
</feature>
<dbReference type="CDD" id="cd00041">
    <property type="entry name" value="CUB"/>
    <property type="match status" value="2"/>
</dbReference>
<proteinExistence type="predicted"/>
<dbReference type="GO" id="GO:0072562">
    <property type="term" value="C:blood microparticle"/>
    <property type="evidence" value="ECO:0007669"/>
    <property type="project" value="TreeGrafter"/>
</dbReference>
<dbReference type="GO" id="GO:0045087">
    <property type="term" value="P:innate immune response"/>
    <property type="evidence" value="ECO:0007669"/>
    <property type="project" value="UniProtKB-KW"/>
</dbReference>
<feature type="disulfide bond" evidence="18">
    <location>
        <begin position="618"/>
        <end position="650"/>
    </location>
</feature>
<keyword evidence="7 20" id="KW-0479">Metal-binding</keyword>
<dbReference type="FunFam" id="2.10.70.10:FF:000016">
    <property type="entry name" value="Mannan-binding lectin serine protease 1"/>
    <property type="match status" value="1"/>
</dbReference>
<dbReference type="Proteomes" id="UP000261520">
    <property type="component" value="Unplaced"/>
</dbReference>
<keyword evidence="14 18" id="KW-1015">Disulfide bond</keyword>
<dbReference type="Pfam" id="PF07645">
    <property type="entry name" value="EGF_CA"/>
    <property type="match status" value="1"/>
</dbReference>
<feature type="disulfide bond" evidence="18">
    <location>
        <begin position="66"/>
        <end position="84"/>
    </location>
</feature>
<feature type="binding site" evidence="20">
    <location>
        <position position="115"/>
    </location>
    <ligand>
        <name>Ca(2+)</name>
        <dbReference type="ChEBI" id="CHEBI:29108"/>
        <label>1</label>
    </ligand>
</feature>
<dbReference type="InterPro" id="IPR024175">
    <property type="entry name" value="Pept_S1A_C1r/C1S/mannan-bd"/>
</dbReference>
<evidence type="ECO:0000313" key="27">
    <source>
        <dbReference type="Ensembl" id="ENSPMGP00000005193.1"/>
    </source>
</evidence>
<dbReference type="STRING" id="409849.ENSPMGP00000005193"/>
<dbReference type="SMART" id="SM00179">
    <property type="entry name" value="EGF_CA"/>
    <property type="match status" value="1"/>
</dbReference>
<dbReference type="FunFam" id="2.60.120.290:FF:000101">
    <property type="entry name" value="Complement component 1, s subcomponent"/>
    <property type="match status" value="1"/>
</dbReference>
<dbReference type="SMART" id="SM00042">
    <property type="entry name" value="CUB"/>
    <property type="match status" value="2"/>
</dbReference>
<dbReference type="PANTHER" id="PTHR24255:SF29">
    <property type="entry name" value="COMPLEMENT COMPONENT 1, S SUBCOMPONENT"/>
    <property type="match status" value="1"/>
</dbReference>
<evidence type="ECO:0000256" key="23">
    <source>
        <dbReference type="SAM" id="SignalP"/>
    </source>
</evidence>
<keyword evidence="20" id="KW-0106">Calcium</keyword>
<evidence type="ECO:0000256" key="4">
    <source>
        <dbReference type="ARBA" id="ARBA00022588"/>
    </source>
</evidence>
<feature type="disulfide bond" evidence="18">
    <location>
        <begin position="384"/>
        <end position="417"/>
    </location>
</feature>
<feature type="disulfide bond" evidence="18">
    <location>
        <begin position="353"/>
        <end position="399"/>
    </location>
</feature>
<feature type="modified residue" description="Phosphoserine; by CK2" evidence="19">
    <location>
        <position position="189"/>
    </location>
</feature>
<keyword evidence="16 19" id="KW-0379">Hydroxylation</keyword>
<dbReference type="Ensembl" id="ENSPMGT00000005506.1">
    <property type="protein sequence ID" value="ENSPMGP00000005193.1"/>
    <property type="gene ID" value="ENSPMGG00000004355.1"/>
</dbReference>
<evidence type="ECO:0000256" key="20">
    <source>
        <dbReference type="PIRSR" id="PIRSR001155-4"/>
    </source>
</evidence>
<feature type="binding site" evidence="20">
    <location>
        <position position="235"/>
    </location>
    <ligand>
        <name>Ca(2+)</name>
        <dbReference type="ChEBI" id="CHEBI:29108"/>
        <label>3</label>
    </ligand>
</feature>
<feature type="active site" description="Charge relay system" evidence="17">
    <location>
        <position position="525"/>
    </location>
</feature>
<dbReference type="PROSITE" id="PS01186">
    <property type="entry name" value="EGF_2"/>
    <property type="match status" value="1"/>
</dbReference>
<comment type="PTM">
    <text evidence="19">The iron and 2-oxoglutarate dependent 3-hydroxylation of aspartate and asparagine is (R) stereospecific within EGF domains.</text>
</comment>
<evidence type="ECO:0000256" key="18">
    <source>
        <dbReference type="PIRSR" id="PIRSR001155-2"/>
    </source>
</evidence>
<feature type="chain" id="PRO_5017227161" description="Complement component 1, s subcomponent" evidence="23">
    <location>
        <begin position="20"/>
        <end position="686"/>
    </location>
</feature>
<feature type="disulfide bond" description="Interchain (between heavy and light chains)" evidence="18">
    <location>
        <begin position="421"/>
        <end position="545"/>
    </location>
</feature>
<organism evidence="27 28">
    <name type="scientific">Periophthalmus magnuspinnatus</name>
    <dbReference type="NCBI Taxonomy" id="409849"/>
    <lineage>
        <taxon>Eukaryota</taxon>
        <taxon>Metazoa</taxon>
        <taxon>Chordata</taxon>
        <taxon>Craniata</taxon>
        <taxon>Vertebrata</taxon>
        <taxon>Euteleostomi</taxon>
        <taxon>Actinopterygii</taxon>
        <taxon>Neopterygii</taxon>
        <taxon>Teleostei</taxon>
        <taxon>Neoteleostei</taxon>
        <taxon>Acanthomorphata</taxon>
        <taxon>Gobiaria</taxon>
        <taxon>Gobiiformes</taxon>
        <taxon>Gobioidei</taxon>
        <taxon>Gobiidae</taxon>
        <taxon>Oxudercinae</taxon>
        <taxon>Periophthalmus</taxon>
    </lineage>
</organism>
<feature type="binding site" evidence="20">
    <location>
        <position position="136"/>
    </location>
    <ligand>
        <name>Ca(2+)</name>
        <dbReference type="ChEBI" id="CHEBI:29108"/>
        <label>2</label>
    </ligand>
</feature>
<dbReference type="SUPFAM" id="SSF49854">
    <property type="entry name" value="Spermadhesin, CUB domain"/>
    <property type="match status" value="2"/>
</dbReference>
<dbReference type="SMART" id="SM00032">
    <property type="entry name" value="CCP"/>
    <property type="match status" value="2"/>
</dbReference>
<keyword evidence="5 22" id="KW-0768">Sushi</keyword>
<comment type="subcellular location">
    <subcellularLocation>
        <location evidence="1">Secreted</location>
    </subcellularLocation>
</comment>
<dbReference type="InterPro" id="IPR000436">
    <property type="entry name" value="Sushi_SCR_CCP_dom"/>
</dbReference>
<keyword evidence="13" id="KW-0180">Complement pathway</keyword>
<dbReference type="Pfam" id="PF00089">
    <property type="entry name" value="Trypsin"/>
    <property type="match status" value="1"/>
</dbReference>
<keyword evidence="11" id="KW-0720">Serine protease</keyword>
<evidence type="ECO:0000256" key="12">
    <source>
        <dbReference type="ARBA" id="ARBA00022859"/>
    </source>
</evidence>
<feature type="binding site" evidence="20">
    <location>
        <position position="154"/>
    </location>
    <ligand>
        <name>Ca(2+)</name>
        <dbReference type="ChEBI" id="CHEBI:29108"/>
        <label>2</label>
    </ligand>
</feature>
<dbReference type="PANTHER" id="PTHR24255">
    <property type="entry name" value="COMPLEMENT COMPONENT 1, S SUBCOMPONENT-RELATED"/>
    <property type="match status" value="1"/>
</dbReference>
<keyword evidence="4" id="KW-0399">Innate immunity</keyword>
<dbReference type="PIRSF" id="PIRSF001155">
    <property type="entry name" value="C1r_C1s_MASP"/>
    <property type="match status" value="1"/>
</dbReference>
<dbReference type="Gene3D" id="2.10.70.10">
    <property type="entry name" value="Complement Module, domain 1"/>
    <property type="match status" value="2"/>
</dbReference>
<dbReference type="InterPro" id="IPR043504">
    <property type="entry name" value="Peptidase_S1_PA_chymotrypsin"/>
</dbReference>
<keyword evidence="6" id="KW-0645">Protease</keyword>
<keyword evidence="2" id="KW-0964">Secreted</keyword>
<dbReference type="InterPro" id="IPR000859">
    <property type="entry name" value="CUB_dom"/>
</dbReference>
<evidence type="ECO:0000313" key="28">
    <source>
        <dbReference type="Proteomes" id="UP000261520"/>
    </source>
</evidence>
<dbReference type="SUPFAM" id="SSF57535">
    <property type="entry name" value="Complement control module/SCR domain"/>
    <property type="match status" value="2"/>
</dbReference>
<sequence>MHVLPSLLVVALCPRGASSLLGWVESPGYPRGYPPHTSLNWSRCAPKGHALSIQLTHLDLEDSLNCENDAVKVYSNGNLISVLCGTVGFEELQRSVNPSLSSAPGGCLNVSFYSDFSNNQRHSGFRGFYTIQDYDECEDPDNRCSQFCHNFIGGYYCSCRHGYNLDGDNHTCAVSCSEDLSGQTQGRVSSPSWPGLYPENSHCVSTLSVEPHLQLQLSFHQPFDLEQDAEGACLDSLRIETHYGTLGPFCGRSAPPSPLQTYSHQLKIHFETDGYGTNQGFSLSFTTADKVCVSGISPHSSVKPHTAEYSTGQTVTVTCDLGHFVNVVTNEYETTCQSSGNWSPHYKCQPVNCGQPQIPRGDILVVVGSDRPQTLYQSQVKFNCSSPFYELQGDDTYTCGPDGKWISSDGNTQLPKCTEVCGRPQSSPRSTARILGGESAKLGHIPWYLLIKEPRRGGASLISDRWAVTAAHVVDGFEEANLLWYGGMVDGKSPVFVELRSQKVILHPGYVKGIASNSRTNFDNDIALIRFTSRVELGAHISPICLPEKNTTLMENDVGTIAGFGVREASGRGLVAQKLKHAPILVISEATCRNTPNNGAIRYTDNMFCAGADGRDSCEKDSGGPFFVPKLGANERPHRLLGIVSWGPACHMTEFRGYYTKVKNYVPWILETIEATEKSLKEADEE</sequence>
<dbReference type="CDD" id="cd00033">
    <property type="entry name" value="CCP"/>
    <property type="match status" value="2"/>
</dbReference>
<dbReference type="InterPro" id="IPR001881">
    <property type="entry name" value="EGF-like_Ca-bd_dom"/>
</dbReference>
<evidence type="ECO:0000256" key="15">
    <source>
        <dbReference type="ARBA" id="ARBA00023180"/>
    </source>
</evidence>
<accession>A0A3B3ZKN8</accession>
<evidence type="ECO:0000256" key="9">
    <source>
        <dbReference type="ARBA" id="ARBA00022737"/>
    </source>
</evidence>
<feature type="active site" description="Charge relay system" evidence="17">
    <location>
        <position position="472"/>
    </location>
</feature>
<keyword evidence="9" id="KW-0677">Repeat</keyword>
<feature type="disulfide bond" evidence="18">
    <location>
        <begin position="144"/>
        <end position="157"/>
    </location>
</feature>
<dbReference type="PROSITE" id="PS50923">
    <property type="entry name" value="SUSHI"/>
    <property type="match status" value="2"/>
</dbReference>
<feature type="domain" description="Peptidase S1" evidence="25">
    <location>
        <begin position="434"/>
        <end position="674"/>
    </location>
</feature>
<dbReference type="FunFam" id="2.10.25.10:FF:000059">
    <property type="entry name" value="Mannan-binding lectin serine protease 1"/>
    <property type="match status" value="1"/>
</dbReference>
<feature type="disulfide bond" evidence="18">
    <location>
        <begin position="319"/>
        <end position="348"/>
    </location>
</feature>
<dbReference type="InterPro" id="IPR001254">
    <property type="entry name" value="Trypsin_dom"/>
</dbReference>
<evidence type="ECO:0000256" key="21">
    <source>
        <dbReference type="PROSITE-ProRule" id="PRU00059"/>
    </source>
</evidence>
<dbReference type="SUPFAM" id="SSF50494">
    <property type="entry name" value="Trypsin-like serine proteases"/>
    <property type="match status" value="1"/>
</dbReference>
<feature type="disulfide bond" evidence="18">
    <location>
        <begin position="292"/>
        <end position="336"/>
    </location>
</feature>
<feature type="domain" description="CUB" evidence="24">
    <location>
        <begin position="13"/>
        <end position="132"/>
    </location>
</feature>
<evidence type="ECO:0000256" key="6">
    <source>
        <dbReference type="ARBA" id="ARBA00022670"/>
    </source>
</evidence>
<keyword evidence="8 23" id="KW-0732">Signal</keyword>
<dbReference type="CDD" id="cd00190">
    <property type="entry name" value="Tryp_SPc"/>
    <property type="match status" value="1"/>
</dbReference>
<dbReference type="InterPro" id="IPR000742">
    <property type="entry name" value="EGF"/>
</dbReference>
<feature type="binding site" evidence="20">
    <location>
        <position position="226"/>
    </location>
    <ligand>
        <name>Ca(2+)</name>
        <dbReference type="ChEBI" id="CHEBI:29108"/>
        <label>3</label>
    </ligand>
</feature>
<dbReference type="InterPro" id="IPR035976">
    <property type="entry name" value="Sushi/SCR/CCP_sf"/>
</dbReference>
<comment type="caution">
    <text evidence="22">Lacks conserved residue(s) required for the propagation of feature annotation.</text>
</comment>
<evidence type="ECO:0000256" key="14">
    <source>
        <dbReference type="ARBA" id="ARBA00023157"/>
    </source>
</evidence>
<dbReference type="FunFam" id="2.40.10.10:FF:000054">
    <property type="entry name" value="Complement C1r subcomponent"/>
    <property type="match status" value="1"/>
</dbReference>
<feature type="domain" description="Sushi" evidence="26">
    <location>
        <begin position="351"/>
        <end position="419"/>
    </location>
</feature>
<evidence type="ECO:0000256" key="2">
    <source>
        <dbReference type="ARBA" id="ARBA00022525"/>
    </source>
</evidence>
<dbReference type="Gene3D" id="2.60.120.290">
    <property type="entry name" value="Spermadhesin, CUB domain"/>
    <property type="match status" value="2"/>
</dbReference>
<reference evidence="27" key="1">
    <citation type="submission" date="2025-08" db="UniProtKB">
        <authorList>
            <consortium name="Ensembl"/>
        </authorList>
    </citation>
    <scope>IDENTIFICATION</scope>
</reference>
<feature type="domain" description="CUB" evidence="24">
    <location>
        <begin position="176"/>
        <end position="288"/>
    </location>
</feature>
<dbReference type="Gene3D" id="2.10.25.10">
    <property type="entry name" value="Laminin"/>
    <property type="match status" value="1"/>
</dbReference>
<evidence type="ECO:0000256" key="11">
    <source>
        <dbReference type="ARBA" id="ARBA00022825"/>
    </source>
</evidence>
<dbReference type="InterPro" id="IPR049883">
    <property type="entry name" value="NOTCH1_EGF-like"/>
</dbReference>